<organism evidence="1">
    <name type="scientific">Spironucleus salmonicida</name>
    <dbReference type="NCBI Taxonomy" id="348837"/>
    <lineage>
        <taxon>Eukaryota</taxon>
        <taxon>Metamonada</taxon>
        <taxon>Diplomonadida</taxon>
        <taxon>Hexamitidae</taxon>
        <taxon>Hexamitinae</taxon>
        <taxon>Spironucleus</taxon>
    </lineage>
</organism>
<name>V6LSW2_9EUKA</name>
<dbReference type="VEuPathDB" id="GiardiaDB:SS50377_23087"/>
<evidence type="ECO:0000313" key="3">
    <source>
        <dbReference type="EMBL" id="KAH0575454.1"/>
    </source>
</evidence>
<gene>
    <name evidence="1" type="ORF">SS50377_12355</name>
    <name evidence="2" type="ORF">SS50377_23083</name>
    <name evidence="3" type="ORF">SS50377_23087</name>
</gene>
<reference evidence="1 2" key="1">
    <citation type="journal article" date="2014" name="PLoS Genet.">
        <title>The Genome of Spironucleus salmonicida Highlights a Fish Pathogen Adapted to Fluctuating Environments.</title>
        <authorList>
            <person name="Xu F."/>
            <person name="Jerlstrom-Hultqvist J."/>
            <person name="Einarsson E."/>
            <person name="Astvaldsson A."/>
            <person name="Svard S.G."/>
            <person name="Andersson J.O."/>
        </authorList>
    </citation>
    <scope>NUCLEOTIDE SEQUENCE</scope>
    <source>
        <strain evidence="2">ATCC 50377</strain>
    </source>
</reference>
<dbReference type="EMBL" id="KI546038">
    <property type="protein sequence ID" value="EST47660.1"/>
    <property type="molecule type" value="Genomic_DNA"/>
</dbReference>
<evidence type="ECO:0000313" key="4">
    <source>
        <dbReference type="Proteomes" id="UP000018208"/>
    </source>
</evidence>
<evidence type="ECO:0000313" key="1">
    <source>
        <dbReference type="EMBL" id="EST47660.1"/>
    </source>
</evidence>
<proteinExistence type="predicted"/>
<reference evidence="2" key="2">
    <citation type="submission" date="2020-12" db="EMBL/GenBank/DDBJ databases">
        <title>New Spironucleus salmonicida genome in near-complete chromosomes.</title>
        <authorList>
            <person name="Xu F."/>
            <person name="Kurt Z."/>
            <person name="Jimenez-Gonzalez A."/>
            <person name="Astvaldsson A."/>
            <person name="Andersson J.O."/>
            <person name="Svard S.G."/>
        </authorList>
    </citation>
    <scope>NUCLEOTIDE SEQUENCE</scope>
    <source>
        <strain evidence="2">ATCC 50377</strain>
    </source>
</reference>
<keyword evidence="4" id="KW-1185">Reference proteome</keyword>
<dbReference type="EMBL" id="AUWU02000003">
    <property type="protein sequence ID" value="KAH0575450.1"/>
    <property type="molecule type" value="Genomic_DNA"/>
</dbReference>
<sequence length="536" mass="62377">MIDSVQKPSPTITLYNQLAAATMAQNRSSNTRSVKYNRKNAAHTQKQLVDTQQLQTTMDSLESQIQTVKQQSNVVPKEARQQQFSLNDILPVSLNKAEAAQENQSENATNDNIMDANIPMQEKIKILRQHPDLLRKFVLESQQIQRQEAINTYNNHLVQRKQHRNLICRGLPQIKFIDNFVTHNLAQNISDAMRKSRLQAKRQYQGMLTDAQIDNVLSRKRNLLEREEFDAQNNVSQPKISTILPMIFINQRNTLGVYLFFSSRIAVLRQVGAVYDKIKRSNNLILWAKGIILRGLSNRHQFNREQAELRAAFLITRNLRIYVNRRNKNNRISSLRTAKALLLENYNQQCFLGAVVRFTSSKELIVQSVHDLNTKNNARVHVLMSYLLGYQKNSAFQIWKTEKDHFIARQMRVLQADSRKIKEFKQFIALYPPDKPVLPTMEQDQARIAELELPVETQLEMSWQYVLRVSKAMQEDLQQNYLLNSQPGAINVNTINLIPTDAYLEQMLWVVRRKQNLQDWLDGQEVVLLQPEEEYK</sequence>
<accession>V6LSW2</accession>
<protein>
    <submittedName>
        <fullName evidence="1">Uncharacterized protein</fullName>
    </submittedName>
</protein>
<dbReference type="OrthoDB" id="10251275at2759"/>
<dbReference type="Proteomes" id="UP000018208">
    <property type="component" value="Unassembled WGS sequence"/>
</dbReference>
<dbReference type="VEuPathDB" id="GiardiaDB:SS50377_23083"/>
<dbReference type="EMBL" id="AUWU02000003">
    <property type="protein sequence ID" value="KAH0575454.1"/>
    <property type="molecule type" value="Genomic_DNA"/>
</dbReference>
<dbReference type="AlphaFoldDB" id="V6LSW2"/>
<evidence type="ECO:0000313" key="2">
    <source>
        <dbReference type="EMBL" id="KAH0575450.1"/>
    </source>
</evidence>